<evidence type="ECO:0000313" key="2">
    <source>
        <dbReference type="Proteomes" id="UP000244855"/>
    </source>
</evidence>
<name>A0A2V1DM23_9PLEO</name>
<reference evidence="1 2" key="1">
    <citation type="journal article" date="2018" name="Sci. Rep.">
        <title>Comparative genomics provides insights into the lifestyle and reveals functional heterogeneity of dark septate endophytic fungi.</title>
        <authorList>
            <person name="Knapp D.G."/>
            <person name="Nemeth J.B."/>
            <person name="Barry K."/>
            <person name="Hainaut M."/>
            <person name="Henrissat B."/>
            <person name="Johnson J."/>
            <person name="Kuo A."/>
            <person name="Lim J.H.P."/>
            <person name="Lipzen A."/>
            <person name="Nolan M."/>
            <person name="Ohm R.A."/>
            <person name="Tamas L."/>
            <person name="Grigoriev I.V."/>
            <person name="Spatafora J.W."/>
            <person name="Nagy L.G."/>
            <person name="Kovacs G.M."/>
        </authorList>
    </citation>
    <scope>NUCLEOTIDE SEQUENCE [LARGE SCALE GENOMIC DNA]</scope>
    <source>
        <strain evidence="1 2">DSE2036</strain>
    </source>
</reference>
<evidence type="ECO:0000313" key="1">
    <source>
        <dbReference type="EMBL" id="PVH98975.1"/>
    </source>
</evidence>
<dbReference type="Pfam" id="PF14518">
    <property type="entry name" value="Haem_oxygenas_2"/>
    <property type="match status" value="1"/>
</dbReference>
<accession>A0A2V1DM23</accession>
<gene>
    <name evidence="1" type="ORF">DM02DRAFT_680612</name>
</gene>
<protein>
    <recommendedName>
        <fullName evidence="3">Heme oxygenase-like protein</fullName>
    </recommendedName>
</protein>
<dbReference type="EMBL" id="KZ805402">
    <property type="protein sequence ID" value="PVH98975.1"/>
    <property type="molecule type" value="Genomic_DNA"/>
</dbReference>
<sequence length="740" mass="83688">MLFYADASGRRRCSRRFEKTLSPPTFNLTPLEEEKLLITKAPRCKTSGYYQDLYFRIQNIERFPEVREPARDELLNLLSDGITNALKDPEGSIIRLQHYDEGTLWKFIRNEHDRVMQDWGAYLERRENGGGPLLFSSIETARSWLIKQAPVKLIDGAWLAHIHKITTPFALRGVTKDAWQVFSEELGDGDVTKHHVHLYTQLLEEVGSRLPACHSVDFINSHHWHGVDNTSSWKGAVGELVISLFPHEFLPEILGFNMHYELVTLETLCASYELRALAIDPKYFFIHVSIDNADSGHTAMAARTVIRYLEIVRSTAGEESMQIAWKRIQAGYVMSWALASQATHHRNGLRDIVKDSKTLPTRDLDNRIIGILKAKALVSQGCHFQSRARIAGRSLSEWLAPNMWNHHNPQLGSQLLAELSKARPWVYAGASSKSLLLKELEWGGRMFGAFTNDEVTTLRMWIDSLAPAVVSEVYWSFTSRTYCSSREAISQLQDPTLHYPVTVANMVDDTNFERLVQSHSLKHPILPGALAEFPTYSLSLPKKLPSLSILWFAHIGLLENTINIPSLSASPLYASILRILRAQAGFSIETEIVASMDEMNRRSHLSLVDIGLEIVSCVDEFTVQKPTCIHDLFVLLNGQTEHEEAAKFAKNMLCWALRPTDNIGWLLGMALAFISAKRMLVEAPELLAIESRLALESIVVRETLSLRECVSLVKEKSNAEYARFAQGYLFCSVALKRFLS</sequence>
<organism evidence="1 2">
    <name type="scientific">Periconia macrospinosa</name>
    <dbReference type="NCBI Taxonomy" id="97972"/>
    <lineage>
        <taxon>Eukaryota</taxon>
        <taxon>Fungi</taxon>
        <taxon>Dikarya</taxon>
        <taxon>Ascomycota</taxon>
        <taxon>Pezizomycotina</taxon>
        <taxon>Dothideomycetes</taxon>
        <taxon>Pleosporomycetidae</taxon>
        <taxon>Pleosporales</taxon>
        <taxon>Massarineae</taxon>
        <taxon>Periconiaceae</taxon>
        <taxon>Periconia</taxon>
    </lineage>
</organism>
<keyword evidence="2" id="KW-1185">Reference proteome</keyword>
<proteinExistence type="predicted"/>
<dbReference type="STRING" id="97972.A0A2V1DM23"/>
<dbReference type="Proteomes" id="UP000244855">
    <property type="component" value="Unassembled WGS sequence"/>
</dbReference>
<dbReference type="OrthoDB" id="10057598at2759"/>
<evidence type="ECO:0008006" key="3">
    <source>
        <dbReference type="Google" id="ProtNLM"/>
    </source>
</evidence>
<dbReference type="AlphaFoldDB" id="A0A2V1DM23"/>
<dbReference type="SMART" id="SM01236">
    <property type="entry name" value="Haem_oxygenase_2"/>
    <property type="match status" value="1"/>
</dbReference>